<dbReference type="Gene3D" id="3.40.1110.10">
    <property type="entry name" value="Calcium-transporting ATPase, cytoplasmic domain N"/>
    <property type="match status" value="1"/>
</dbReference>
<dbReference type="AlphaFoldDB" id="A0A9W5U1B8"/>
<dbReference type="InterPro" id="IPR008250">
    <property type="entry name" value="ATPase_P-typ_transduc_dom_A_sf"/>
</dbReference>
<dbReference type="SFLD" id="SFLDF00027">
    <property type="entry name" value="p-type_atpase"/>
    <property type="match status" value="1"/>
</dbReference>
<dbReference type="PANTHER" id="PTHR43079">
    <property type="entry name" value="PROBABLE CADMIUM/ZINC-TRANSPORTING ATPASE HMA1"/>
    <property type="match status" value="1"/>
</dbReference>
<dbReference type="Pfam" id="PF00122">
    <property type="entry name" value="E1-E2_ATPase"/>
    <property type="match status" value="1"/>
</dbReference>
<evidence type="ECO:0000256" key="15">
    <source>
        <dbReference type="RuleBase" id="RU362081"/>
    </source>
</evidence>
<evidence type="ECO:0000256" key="6">
    <source>
        <dbReference type="ARBA" id="ARBA00022692"/>
    </source>
</evidence>
<evidence type="ECO:0000313" key="17">
    <source>
        <dbReference type="EMBL" id="GGB59790.1"/>
    </source>
</evidence>
<dbReference type="InterPro" id="IPR036412">
    <property type="entry name" value="HAD-like_sf"/>
</dbReference>
<feature type="transmembrane region" description="Helical" evidence="15">
    <location>
        <begin position="602"/>
        <end position="621"/>
    </location>
</feature>
<feature type="transmembrane region" description="Helical" evidence="15">
    <location>
        <begin position="288"/>
        <end position="312"/>
    </location>
</feature>
<dbReference type="InterPro" id="IPR044492">
    <property type="entry name" value="P_typ_ATPase_HD_dom"/>
</dbReference>
<feature type="transmembrane region" description="Helical" evidence="15">
    <location>
        <begin position="34"/>
        <end position="51"/>
    </location>
</feature>
<evidence type="ECO:0000256" key="1">
    <source>
        <dbReference type="ARBA" id="ARBA00004651"/>
    </source>
</evidence>
<keyword evidence="7 15" id="KW-0479">Metal-binding</keyword>
<dbReference type="SUPFAM" id="SSF56784">
    <property type="entry name" value="HAD-like"/>
    <property type="match status" value="1"/>
</dbReference>
<keyword evidence="18" id="KW-1185">Reference proteome</keyword>
<dbReference type="SFLD" id="SFLDS00003">
    <property type="entry name" value="Haloacid_Dehalogenase"/>
    <property type="match status" value="1"/>
</dbReference>
<dbReference type="PROSITE" id="PS01229">
    <property type="entry name" value="COF_2"/>
    <property type="match status" value="1"/>
</dbReference>
<keyword evidence="14 15" id="KW-0472">Membrane</keyword>
<evidence type="ECO:0000256" key="9">
    <source>
        <dbReference type="ARBA" id="ARBA00022840"/>
    </source>
</evidence>
<keyword evidence="6 15" id="KW-0812">Transmembrane</keyword>
<dbReference type="Gene3D" id="3.40.50.1000">
    <property type="entry name" value="HAD superfamily/HAD-like"/>
    <property type="match status" value="1"/>
</dbReference>
<accession>A0A9W5U1B8</accession>
<evidence type="ECO:0000256" key="5">
    <source>
        <dbReference type="ARBA" id="ARBA00022553"/>
    </source>
</evidence>
<dbReference type="InterPro" id="IPR027256">
    <property type="entry name" value="P-typ_ATPase_IB"/>
</dbReference>
<dbReference type="FunFam" id="2.70.150.10:FF:000002">
    <property type="entry name" value="Copper-transporting ATPase 1, putative"/>
    <property type="match status" value="1"/>
</dbReference>
<keyword evidence="5" id="KW-0597">Phosphoprotein</keyword>
<dbReference type="GO" id="GO:0019829">
    <property type="term" value="F:ATPase-coupled monoatomic cation transmembrane transporter activity"/>
    <property type="evidence" value="ECO:0007669"/>
    <property type="project" value="InterPro"/>
</dbReference>
<evidence type="ECO:0000313" key="18">
    <source>
        <dbReference type="Proteomes" id="UP000621492"/>
    </source>
</evidence>
<keyword evidence="4 15" id="KW-1003">Cell membrane</keyword>
<dbReference type="FunFam" id="3.40.50.1000:FF:000020">
    <property type="entry name" value="Probable cation-transporting P-type ATPase"/>
    <property type="match status" value="1"/>
</dbReference>
<evidence type="ECO:0000256" key="14">
    <source>
        <dbReference type="ARBA" id="ARBA00023136"/>
    </source>
</evidence>
<dbReference type="PANTHER" id="PTHR43079:SF1">
    <property type="entry name" value="CADMIUM_ZINC-TRANSPORTING ATPASE HMA1, CHLOROPLASTIC-RELATED"/>
    <property type="match status" value="1"/>
</dbReference>
<keyword evidence="13" id="KW-0406">Ion transport</keyword>
<dbReference type="GO" id="GO:0046872">
    <property type="term" value="F:metal ion binding"/>
    <property type="evidence" value="ECO:0007669"/>
    <property type="project" value="UniProtKB-KW"/>
</dbReference>
<dbReference type="SUPFAM" id="SSF81665">
    <property type="entry name" value="Calcium ATPase, transmembrane domain M"/>
    <property type="match status" value="1"/>
</dbReference>
<sequence>MTTHSKALNRPKPKHVSVSSVKNWLTHISQHSELIAALFSGLLILATWTFHDYLSHPLWITLHILAFAVGGYAKAKEGITETIKNKELNVEMLMIFAAVGSVIIGYWTEGAILIFIFALSGALETYTENKSSKEILSLMKLQPEEALLTTNNQERIVPVSELVVDDTILVKAGERIPADGVILKGATAIDESAITGESVPVSKMKDHDVFAGTVALDGSISVKITKSANETLFQKIIQLVQSAQAEKSPSQLFIEKFEGTYVKMVLAAVVLMIFLPVLLVNWSFSESIYRAMILLVVASPCALVASIMPATLSAISNGAKNGVLFKGGVHVENLAHIKAIAFDKTGTLTNGKPVVTDTYFDSETKKEHILAVTWAIEKESTHPLAEAITAHCKTQLEKNTSPIEAAGITTITGNGVVGFVNQEKWEIGKAQFVDEEEAVRFANGMGTSLAKQGKTIVYVKNSSGIVALFALKDTIRTDTKQAIRALNKSGIHTVMLTGDNEITAKAIAEEAGIAAYIAECLPEEKVNHVKELRKTYQNVAMVGDGINDAPALATANVGIAMGEGTDVALETADVVLMKNDLPKITDAISLSSRMNKIVKQNVVFSIGVILLLIISNFFQVLDLPLGVVGHEGSTILVILNGLRLLKQQSPVQ</sequence>
<evidence type="ECO:0000256" key="10">
    <source>
        <dbReference type="ARBA" id="ARBA00022842"/>
    </source>
</evidence>
<gene>
    <name evidence="17" type="ORF">GCM10011409_41500</name>
</gene>
<organism evidence="17 18">
    <name type="scientific">Lentibacillus populi</name>
    <dbReference type="NCBI Taxonomy" id="1827502"/>
    <lineage>
        <taxon>Bacteria</taxon>
        <taxon>Bacillati</taxon>
        <taxon>Bacillota</taxon>
        <taxon>Bacilli</taxon>
        <taxon>Bacillales</taxon>
        <taxon>Bacillaceae</taxon>
        <taxon>Lentibacillus</taxon>
    </lineage>
</organism>
<dbReference type="GO" id="GO:0005886">
    <property type="term" value="C:plasma membrane"/>
    <property type="evidence" value="ECO:0007669"/>
    <property type="project" value="UniProtKB-SubCell"/>
</dbReference>
<evidence type="ECO:0000256" key="7">
    <source>
        <dbReference type="ARBA" id="ARBA00022723"/>
    </source>
</evidence>
<dbReference type="SUPFAM" id="SSF81653">
    <property type="entry name" value="Calcium ATPase, transduction domain A"/>
    <property type="match status" value="1"/>
</dbReference>
<comment type="similarity">
    <text evidence="2 15">Belongs to the cation transport ATPase (P-type) (TC 3.A.3) family. Type IB subfamily.</text>
</comment>
<evidence type="ECO:0000256" key="8">
    <source>
        <dbReference type="ARBA" id="ARBA00022741"/>
    </source>
</evidence>
<keyword evidence="10" id="KW-0460">Magnesium</keyword>
<dbReference type="InterPro" id="IPR023298">
    <property type="entry name" value="ATPase_P-typ_TM_dom_sf"/>
</dbReference>
<dbReference type="PRINTS" id="PR00941">
    <property type="entry name" value="CDATPASE"/>
</dbReference>
<feature type="domain" description="P-type ATPase A" evidence="16">
    <location>
        <begin position="140"/>
        <end position="241"/>
    </location>
</feature>
<dbReference type="InterPro" id="IPR023299">
    <property type="entry name" value="ATPase_P-typ_cyto_dom_N"/>
</dbReference>
<dbReference type="GO" id="GO:0005524">
    <property type="term" value="F:ATP binding"/>
    <property type="evidence" value="ECO:0007669"/>
    <property type="project" value="UniProtKB-UniRule"/>
</dbReference>
<dbReference type="NCBIfam" id="TIGR01494">
    <property type="entry name" value="ATPase_P-type"/>
    <property type="match status" value="1"/>
</dbReference>
<dbReference type="NCBIfam" id="TIGR01525">
    <property type="entry name" value="ATPase-IB_hvy"/>
    <property type="match status" value="1"/>
</dbReference>
<reference evidence="17" key="2">
    <citation type="submission" date="2020-09" db="EMBL/GenBank/DDBJ databases">
        <authorList>
            <person name="Sun Q."/>
            <person name="Zhou Y."/>
        </authorList>
    </citation>
    <scope>NUCLEOTIDE SEQUENCE</scope>
    <source>
        <strain evidence="17">CGMCC 1.15454</strain>
    </source>
</reference>
<keyword evidence="12 15" id="KW-1133">Transmembrane helix</keyword>
<name>A0A9W5U1B8_9BACI</name>
<dbReference type="PROSITE" id="PS00154">
    <property type="entry name" value="ATPASE_E1_E2"/>
    <property type="match status" value="1"/>
</dbReference>
<dbReference type="InterPro" id="IPR023214">
    <property type="entry name" value="HAD_sf"/>
</dbReference>
<dbReference type="GO" id="GO:0016887">
    <property type="term" value="F:ATP hydrolysis activity"/>
    <property type="evidence" value="ECO:0007669"/>
    <property type="project" value="InterPro"/>
</dbReference>
<dbReference type="EMBL" id="BMJD01000056">
    <property type="protein sequence ID" value="GGB59790.1"/>
    <property type="molecule type" value="Genomic_DNA"/>
</dbReference>
<dbReference type="PRINTS" id="PR00119">
    <property type="entry name" value="CATATPASE"/>
</dbReference>
<evidence type="ECO:0000256" key="4">
    <source>
        <dbReference type="ARBA" id="ARBA00022475"/>
    </source>
</evidence>
<evidence type="ECO:0000256" key="12">
    <source>
        <dbReference type="ARBA" id="ARBA00022989"/>
    </source>
</evidence>
<dbReference type="Proteomes" id="UP000621492">
    <property type="component" value="Unassembled WGS sequence"/>
</dbReference>
<evidence type="ECO:0000256" key="13">
    <source>
        <dbReference type="ARBA" id="ARBA00023065"/>
    </source>
</evidence>
<evidence type="ECO:0000259" key="16">
    <source>
        <dbReference type="Pfam" id="PF00122"/>
    </source>
</evidence>
<keyword evidence="11" id="KW-1278">Translocase</keyword>
<dbReference type="InterPro" id="IPR001757">
    <property type="entry name" value="P_typ_ATPase"/>
</dbReference>
<dbReference type="InterPro" id="IPR051949">
    <property type="entry name" value="Cation_Transport_ATPase"/>
</dbReference>
<proteinExistence type="inferred from homology"/>
<feature type="transmembrane region" description="Helical" evidence="15">
    <location>
        <begin position="261"/>
        <end position="282"/>
    </location>
</feature>
<keyword evidence="3" id="KW-0813">Transport</keyword>
<reference evidence="17" key="1">
    <citation type="journal article" date="2014" name="Int. J. Syst. Evol. Microbiol.">
        <title>Complete genome sequence of Corynebacterium casei LMG S-19264T (=DSM 44701T), isolated from a smear-ripened cheese.</title>
        <authorList>
            <consortium name="US DOE Joint Genome Institute (JGI-PGF)"/>
            <person name="Walter F."/>
            <person name="Albersmeier A."/>
            <person name="Kalinowski J."/>
            <person name="Ruckert C."/>
        </authorList>
    </citation>
    <scope>NUCLEOTIDE SEQUENCE</scope>
    <source>
        <strain evidence="17">CGMCC 1.15454</strain>
    </source>
</reference>
<dbReference type="InterPro" id="IPR059000">
    <property type="entry name" value="ATPase_P-type_domA"/>
</dbReference>
<keyword evidence="8 15" id="KW-0547">Nucleotide-binding</keyword>
<dbReference type="CDD" id="cd07551">
    <property type="entry name" value="P-type_ATPase_HM_ZosA_PfeT-like"/>
    <property type="match status" value="1"/>
</dbReference>
<dbReference type="InterPro" id="IPR018303">
    <property type="entry name" value="ATPase_P-typ_P_site"/>
</dbReference>
<protein>
    <submittedName>
        <fullName evidence="17">ATPase</fullName>
    </submittedName>
</protein>
<evidence type="ECO:0000256" key="3">
    <source>
        <dbReference type="ARBA" id="ARBA00022448"/>
    </source>
</evidence>
<comment type="subcellular location">
    <subcellularLocation>
        <location evidence="1">Cell membrane</location>
        <topology evidence="1">Multi-pass membrane protein</topology>
    </subcellularLocation>
</comment>
<dbReference type="Pfam" id="PF00702">
    <property type="entry name" value="Hydrolase"/>
    <property type="match status" value="1"/>
</dbReference>
<keyword evidence="9 15" id="KW-0067">ATP-binding</keyword>
<dbReference type="Gene3D" id="2.70.150.10">
    <property type="entry name" value="Calcium-transporting ATPase, cytoplasmic transduction domain A"/>
    <property type="match status" value="1"/>
</dbReference>
<dbReference type="SFLD" id="SFLDG00002">
    <property type="entry name" value="C1.7:_P-type_atpase_like"/>
    <property type="match status" value="1"/>
</dbReference>
<comment type="caution">
    <text evidence="17">The sequence shown here is derived from an EMBL/GenBank/DDBJ whole genome shotgun (WGS) entry which is preliminary data.</text>
</comment>
<dbReference type="RefSeq" id="WP_155555621.1">
    <property type="nucleotide sequence ID" value="NZ_BMJD01000056.1"/>
</dbReference>
<evidence type="ECO:0000256" key="2">
    <source>
        <dbReference type="ARBA" id="ARBA00006024"/>
    </source>
</evidence>
<evidence type="ECO:0000256" key="11">
    <source>
        <dbReference type="ARBA" id="ARBA00022967"/>
    </source>
</evidence>